<evidence type="ECO:0000313" key="2">
    <source>
        <dbReference type="Proteomes" id="UP000199696"/>
    </source>
</evidence>
<protein>
    <submittedName>
        <fullName evidence="1">Uncharacterized protein</fullName>
    </submittedName>
</protein>
<dbReference type="AlphaFoldDB" id="A0A1C6UX34"/>
<reference evidence="2" key="1">
    <citation type="submission" date="2016-06" db="EMBL/GenBank/DDBJ databases">
        <authorList>
            <person name="Varghese N."/>
            <person name="Submissions Spin"/>
        </authorList>
    </citation>
    <scope>NUCLEOTIDE SEQUENCE [LARGE SCALE GENOMIC DNA]</scope>
    <source>
        <strain evidence="2">DSM 44814</strain>
    </source>
</reference>
<gene>
    <name evidence="1" type="ORF">GA0070604_3879</name>
</gene>
<dbReference type="EMBL" id="FMHY01000002">
    <property type="protein sequence ID" value="SCL58634.1"/>
    <property type="molecule type" value="Genomic_DNA"/>
</dbReference>
<organism evidence="1 2">
    <name type="scientific">Micromonospora eburnea</name>
    <dbReference type="NCBI Taxonomy" id="227316"/>
    <lineage>
        <taxon>Bacteria</taxon>
        <taxon>Bacillati</taxon>
        <taxon>Actinomycetota</taxon>
        <taxon>Actinomycetes</taxon>
        <taxon>Micromonosporales</taxon>
        <taxon>Micromonosporaceae</taxon>
        <taxon>Micromonospora</taxon>
    </lineage>
</organism>
<evidence type="ECO:0000313" key="1">
    <source>
        <dbReference type="EMBL" id="SCL58634.1"/>
    </source>
</evidence>
<sequence length="69" mass="7744">MITPAEMAREMETVNRALSETRVLLAGMDQVNSARDLRPLAHSPLRTLVEHAEQSAGLVTKYLRDQPRT</sequence>
<dbReference type="RefSeq" id="WP_091120118.1">
    <property type="nucleotide sequence ID" value="NZ_FMHY01000002.1"/>
</dbReference>
<keyword evidence="2" id="KW-1185">Reference proteome</keyword>
<dbReference type="OrthoDB" id="3402012at2"/>
<name>A0A1C6UX34_9ACTN</name>
<dbReference type="STRING" id="227316.GA0070604_3879"/>
<accession>A0A1C6UX34</accession>
<dbReference type="Proteomes" id="UP000199696">
    <property type="component" value="Unassembled WGS sequence"/>
</dbReference>
<proteinExistence type="predicted"/>